<comment type="function">
    <text evidence="9">Involved in transporting aromatic amino acids across the cytoplasmic membrane.</text>
</comment>
<feature type="transmembrane region" description="Helical" evidence="9">
    <location>
        <begin position="273"/>
        <end position="299"/>
    </location>
</feature>
<evidence type="ECO:0000256" key="4">
    <source>
        <dbReference type="ARBA" id="ARBA00022519"/>
    </source>
</evidence>
<dbReference type="NCBIfam" id="TIGR00837">
    <property type="entry name" value="araaP"/>
    <property type="match status" value="1"/>
</dbReference>
<keyword evidence="8 9" id="KW-0472">Membrane</keyword>
<dbReference type="GO" id="GO:0005886">
    <property type="term" value="C:plasma membrane"/>
    <property type="evidence" value="ECO:0007669"/>
    <property type="project" value="UniProtKB-SubCell"/>
</dbReference>
<feature type="transmembrane region" description="Helical" evidence="9">
    <location>
        <begin position="7"/>
        <end position="27"/>
    </location>
</feature>
<evidence type="ECO:0000313" key="11">
    <source>
        <dbReference type="Proteomes" id="UP000032735"/>
    </source>
</evidence>
<organism evidence="10 11">
    <name type="scientific">Xenorhabdus poinarii G6</name>
    <dbReference type="NCBI Taxonomy" id="1354304"/>
    <lineage>
        <taxon>Bacteria</taxon>
        <taxon>Pseudomonadati</taxon>
        <taxon>Pseudomonadota</taxon>
        <taxon>Gammaproteobacteria</taxon>
        <taxon>Enterobacterales</taxon>
        <taxon>Morganellaceae</taxon>
        <taxon>Xenorhabdus</taxon>
    </lineage>
</organism>
<keyword evidence="7 9" id="KW-1133">Transmembrane helix</keyword>
<keyword evidence="3 9" id="KW-1003">Cell membrane</keyword>
<reference evidence="10 11" key="1">
    <citation type="submission" date="2013-07" db="EMBL/GenBank/DDBJ databases">
        <authorList>
            <person name="Genoscope - CEA"/>
        </authorList>
    </citation>
    <scope>NUCLEOTIDE SEQUENCE [LARGE SCALE GENOMIC DNA]</scope>
    <source>
        <strain evidence="10 11">G6</strain>
    </source>
</reference>
<dbReference type="PANTHER" id="PTHR46997:SF2">
    <property type="entry name" value="TYROSINE-SPECIFIC TRANSPORT SYSTEM"/>
    <property type="match status" value="1"/>
</dbReference>
<evidence type="ECO:0000256" key="9">
    <source>
        <dbReference type="RuleBase" id="RU367149"/>
    </source>
</evidence>
<gene>
    <name evidence="10" type="primary">tyrP</name>
    <name evidence="10" type="ORF">XPG1_1951</name>
</gene>
<dbReference type="Proteomes" id="UP000032735">
    <property type="component" value="Chromosome"/>
</dbReference>
<proteinExistence type="inferred from homology"/>
<keyword evidence="6 9" id="KW-0029">Amino-acid transport</keyword>
<dbReference type="RefSeq" id="WP_045958755.1">
    <property type="nucleotide sequence ID" value="NZ_FO704551.1"/>
</dbReference>
<dbReference type="NCBIfam" id="NF011711">
    <property type="entry name" value="PRK15132.1"/>
    <property type="match status" value="1"/>
</dbReference>
<evidence type="ECO:0000256" key="3">
    <source>
        <dbReference type="ARBA" id="ARBA00022475"/>
    </source>
</evidence>
<keyword evidence="4 9" id="KW-0997">Cell inner membrane</keyword>
<evidence type="ECO:0000256" key="1">
    <source>
        <dbReference type="ARBA" id="ARBA00004429"/>
    </source>
</evidence>
<evidence type="ECO:0000256" key="2">
    <source>
        <dbReference type="ARBA" id="ARBA00022448"/>
    </source>
</evidence>
<feature type="transmembrane region" description="Helical" evidence="9">
    <location>
        <begin position="120"/>
        <end position="141"/>
    </location>
</feature>
<dbReference type="PANTHER" id="PTHR46997">
    <property type="entry name" value="LOW AFFINITY TRYPTOPHAN PERMEASE-RELATED"/>
    <property type="match status" value="1"/>
</dbReference>
<feature type="transmembrane region" description="Helical" evidence="9">
    <location>
        <begin position="148"/>
        <end position="168"/>
    </location>
</feature>
<dbReference type="HOGENOM" id="CLU_038102_3_0_6"/>
<dbReference type="GO" id="GO:0003333">
    <property type="term" value="P:amino acid transmembrane transport"/>
    <property type="evidence" value="ECO:0007669"/>
    <property type="project" value="InterPro"/>
</dbReference>
<comment type="subcellular location">
    <subcellularLocation>
        <location evidence="1 9">Cell inner membrane</location>
        <topology evidence="1 9">Multi-pass membrane protein</topology>
    </subcellularLocation>
</comment>
<evidence type="ECO:0000256" key="6">
    <source>
        <dbReference type="ARBA" id="ARBA00022970"/>
    </source>
</evidence>
<evidence type="ECO:0000256" key="7">
    <source>
        <dbReference type="ARBA" id="ARBA00022989"/>
    </source>
</evidence>
<sequence length="409" mass="44344">MKNRTFGSVFIVAGTTIGAGMLAMPLATMGVGFFTSMIILIGLWGLTNYTALLLVEVYQYSTSNIGFGTLVSKYLGHSGKIVAGGSMIFLMYALIAAYISGAGELLVSNLNKWLNLSFPISLGSVLFTLITGCIVCVGTNAVDFINRIVFSIKFIFFILMLAMITPHIDHVNLLSMPIGQGIIISSIPVIFTSFGFHGCVPSIVRYMNGDIKKLRRIFIIGSSIPLISYIMWQLAMLGSLESRVLSGILIEKSGLEGLLRSIHDVVISPESEFFIQMFANLALITSFLGVALGLFDFLADLFKRHDSISGRLQTGFLTFLPPLSFSCFYPNGFVIALSYAAVALSILALLLPSLLAFKARKKNTGQYRVIGGTPMLVSVFLLGIFIIFIQLGVMVGIFPEIGGASENRI</sequence>
<dbReference type="GO" id="GO:0015173">
    <property type="term" value="F:aromatic amino acid transmembrane transporter activity"/>
    <property type="evidence" value="ECO:0007669"/>
    <property type="project" value="UniProtKB-UniRule"/>
</dbReference>
<dbReference type="Gene3D" id="1.20.1740.10">
    <property type="entry name" value="Amino acid/polyamine transporter I"/>
    <property type="match status" value="1"/>
</dbReference>
<dbReference type="PRINTS" id="PR00166">
    <property type="entry name" value="AROAAPRMEASE"/>
</dbReference>
<keyword evidence="11" id="KW-1185">Reference proteome</keyword>
<evidence type="ECO:0000256" key="5">
    <source>
        <dbReference type="ARBA" id="ARBA00022692"/>
    </source>
</evidence>
<evidence type="ECO:0000256" key="8">
    <source>
        <dbReference type="ARBA" id="ARBA00023136"/>
    </source>
</evidence>
<feature type="transmembrane region" description="Helical" evidence="9">
    <location>
        <begin position="174"/>
        <end position="196"/>
    </location>
</feature>
<name>A0A068R3V7_9GAMM</name>
<feature type="transmembrane region" description="Helical" evidence="9">
    <location>
        <begin position="369"/>
        <end position="398"/>
    </location>
</feature>
<accession>A0A068R3V7</accession>
<dbReference type="Pfam" id="PF03222">
    <property type="entry name" value="Trp_Tyr_perm"/>
    <property type="match status" value="1"/>
</dbReference>
<dbReference type="EMBL" id="FO704551">
    <property type="protein sequence ID" value="CDG21606.1"/>
    <property type="molecule type" value="Genomic_DNA"/>
</dbReference>
<dbReference type="KEGG" id="xpo:XPG1_1951"/>
<dbReference type="InterPro" id="IPR013059">
    <property type="entry name" value="Trp_tyr_transpt"/>
</dbReference>
<feature type="transmembrane region" description="Helical" evidence="9">
    <location>
        <begin position="217"/>
        <end position="235"/>
    </location>
</feature>
<keyword evidence="2 9" id="KW-0813">Transport</keyword>
<evidence type="ECO:0000313" key="10">
    <source>
        <dbReference type="EMBL" id="CDG21606.1"/>
    </source>
</evidence>
<feature type="transmembrane region" description="Helical" evidence="9">
    <location>
        <begin position="33"/>
        <end position="55"/>
    </location>
</feature>
<dbReference type="InterPro" id="IPR018227">
    <property type="entry name" value="Amino_acid_transport_2"/>
</dbReference>
<dbReference type="STRING" id="1354304.XPG1_1951"/>
<feature type="transmembrane region" description="Helical" evidence="9">
    <location>
        <begin position="81"/>
        <end position="100"/>
    </location>
</feature>
<keyword evidence="5 9" id="KW-0812">Transmembrane</keyword>
<dbReference type="OrthoDB" id="18749at2"/>
<dbReference type="AlphaFoldDB" id="A0A068R3V7"/>
<protein>
    <recommendedName>
        <fullName evidence="9">Aromatic amino acid permease</fullName>
    </recommendedName>
</protein>
<comment type="similarity">
    <text evidence="9">Belongs to the amino acid/polyamine transporter 2 family. Mtr/TnaB/TyrP permease subfamily.</text>
</comment>
<feature type="transmembrane region" description="Helical" evidence="9">
    <location>
        <begin position="337"/>
        <end position="357"/>
    </location>
</feature>
<feature type="transmembrane region" description="Helical" evidence="9">
    <location>
        <begin position="311"/>
        <end position="331"/>
    </location>
</feature>